<dbReference type="Proteomes" id="UP000799776">
    <property type="component" value="Unassembled WGS sequence"/>
</dbReference>
<keyword evidence="4" id="KW-0539">Nucleus</keyword>
<dbReference type="EMBL" id="ML978718">
    <property type="protein sequence ID" value="KAF2087942.1"/>
    <property type="molecule type" value="Genomic_DNA"/>
</dbReference>
<accession>A0A9P4HWZ4</accession>
<keyword evidence="3" id="KW-0813">Transport</keyword>
<reference evidence="5" key="1">
    <citation type="journal article" date="2020" name="Stud. Mycol.">
        <title>101 Dothideomycetes genomes: a test case for predicting lifestyles and emergence of pathogens.</title>
        <authorList>
            <person name="Haridas S."/>
            <person name="Albert R."/>
            <person name="Binder M."/>
            <person name="Bloem J."/>
            <person name="Labutti K."/>
            <person name="Salamov A."/>
            <person name="Andreopoulos B."/>
            <person name="Baker S."/>
            <person name="Barry K."/>
            <person name="Bills G."/>
            <person name="Bluhm B."/>
            <person name="Cannon C."/>
            <person name="Castanera R."/>
            <person name="Culley D."/>
            <person name="Daum C."/>
            <person name="Ezra D."/>
            <person name="Gonzalez J."/>
            <person name="Henrissat B."/>
            <person name="Kuo A."/>
            <person name="Liang C."/>
            <person name="Lipzen A."/>
            <person name="Lutzoni F."/>
            <person name="Magnuson J."/>
            <person name="Mondo S."/>
            <person name="Nolan M."/>
            <person name="Ohm R."/>
            <person name="Pangilinan J."/>
            <person name="Park H.-J."/>
            <person name="Ramirez L."/>
            <person name="Alfaro M."/>
            <person name="Sun H."/>
            <person name="Tritt A."/>
            <person name="Yoshinaga Y."/>
            <person name="Zwiers L.-H."/>
            <person name="Turgeon B."/>
            <person name="Goodwin S."/>
            <person name="Spatafora J."/>
            <person name="Crous P."/>
            <person name="Grigoriev I."/>
        </authorList>
    </citation>
    <scope>NUCLEOTIDE SEQUENCE</scope>
    <source>
        <strain evidence="5">CBS 121410</strain>
    </source>
</reference>
<evidence type="ECO:0000256" key="2">
    <source>
        <dbReference type="ARBA" id="ARBA00005892"/>
    </source>
</evidence>
<dbReference type="InterPro" id="IPR021827">
    <property type="entry name" value="Nup186/Nup192/Nup205"/>
</dbReference>
<dbReference type="GO" id="GO:0006999">
    <property type="term" value="P:nuclear pore organization"/>
    <property type="evidence" value="ECO:0007669"/>
    <property type="project" value="TreeGrafter"/>
</dbReference>
<evidence type="ECO:0000256" key="4">
    <source>
        <dbReference type="ARBA" id="ARBA00023242"/>
    </source>
</evidence>
<comment type="subcellular location">
    <subcellularLocation>
        <location evidence="1">Nucleus</location>
    </subcellularLocation>
</comment>
<evidence type="ECO:0000256" key="1">
    <source>
        <dbReference type="ARBA" id="ARBA00004123"/>
    </source>
</evidence>
<dbReference type="GO" id="GO:0044611">
    <property type="term" value="C:nuclear pore inner ring"/>
    <property type="evidence" value="ECO:0007669"/>
    <property type="project" value="TreeGrafter"/>
</dbReference>
<proteinExistence type="inferred from homology"/>
<keyword evidence="6" id="KW-1185">Reference proteome</keyword>
<evidence type="ECO:0000313" key="5">
    <source>
        <dbReference type="EMBL" id="KAF2087942.1"/>
    </source>
</evidence>
<dbReference type="GO" id="GO:0017056">
    <property type="term" value="F:structural constituent of nuclear pore"/>
    <property type="evidence" value="ECO:0007669"/>
    <property type="project" value="TreeGrafter"/>
</dbReference>
<name>A0A9P4HWZ4_9PEZI</name>
<organism evidence="5 6">
    <name type="scientific">Saccharata proteae CBS 121410</name>
    <dbReference type="NCBI Taxonomy" id="1314787"/>
    <lineage>
        <taxon>Eukaryota</taxon>
        <taxon>Fungi</taxon>
        <taxon>Dikarya</taxon>
        <taxon>Ascomycota</taxon>
        <taxon>Pezizomycotina</taxon>
        <taxon>Dothideomycetes</taxon>
        <taxon>Dothideomycetes incertae sedis</taxon>
        <taxon>Botryosphaeriales</taxon>
        <taxon>Saccharataceae</taxon>
        <taxon>Saccharata</taxon>
    </lineage>
</organism>
<dbReference type="PANTHER" id="PTHR31344:SF0">
    <property type="entry name" value="NUCLEAR PORE COMPLEX PROTEIN NUP205"/>
    <property type="match status" value="1"/>
</dbReference>
<comment type="similarity">
    <text evidence="2">Belongs to the NUP186/NUP192/NUP205 family.</text>
</comment>
<evidence type="ECO:0000313" key="6">
    <source>
        <dbReference type="Proteomes" id="UP000799776"/>
    </source>
</evidence>
<dbReference type="PANTHER" id="PTHR31344">
    <property type="entry name" value="NUCLEAR PORE COMPLEX PROTEIN NUP205"/>
    <property type="match status" value="1"/>
</dbReference>
<sequence>MDDSDNLKALEGLYQDLRHLTESYIPQIDGLIQRLSLELDIRVEEFKKLLDKPHKSDRSRETLKSGTVTIDDEAYTVNDEFKQETIKVADTLDLDEIEAVRLLLLSQAEVQELDRPIVTTAVLRFHQRRLYLLECLRLILKQSHDPEVNEKYAANFGEYVREVLGIQENRVANGYAYWQKCLASMGDIERWLQQVADRMAAQALVENTGDGDKEMFELQRITLTRQHESLAAICTYLIKAGYSSIDNFRGMLGTLKKLDRHDVVLVHYIPIITCSINQLVSSERSSSLEDARALHQTIVSGASEGSGLRYLHAAITVWWLAEYSGRYVDYQPGAGPNGVNLDAEAEGRSKLFMDALKDNAFHFMLSVSRDVKPTKWYDPAKARLNSFLTEDVPTLPENTVPPSTFFQELFSEQMQSFVDAFITNMPDTLRRLKTEEDDQRRLLHSRFQRGGPEQDLHLERFLVIISYAFADSPDAASSFWQDTDGNLYGFLQWAAKRQTTPRVAAFCEMLRSLAEDESCANSAHRFLLEEGATAAGRVRRTSSLSYAHILDELEYYANNLREKGTASQATGHHPSHQTGDDQIVEAETDMMLECHLGLVAHLCRQSEEARVWYLSQTRFPPEELLQLCTLTVHGRIRACAFSVLSAVLSDHDNATASRLWEALEKWVQSGALPTGVKPSGVVPKRGLNNFSDKEPFKTMGEGFEDSNAFIGLLTALVSSYNQGVVLYALPFPDGLGSAQRNPGLEPYIDFALGTVFAQLSNVLRVDKLQQRILRWQCLNFTSICLQMFNEDLIAFVNQTPLDINPAVHASTLISYIQLHPFARIMEWLFNDKVLSTLFDTAHQDAAEVSDSDSDSALLMSLTKAIEVIDLVMSRQSTYLTLVRPAVKSQNLIDRKVVANSALASFEDAVLNNLQVIVDLGLYCGTGHEQLTLISLKLLEKFSASRKLVVSPTAGFGRQSDRSKIIGIMEKDGEAERVARSLISKMQFDDREFEAKTESPGYAIKMNILDFLNTCLEAVPNRPTIAHLLLGFSCGVSTIDVPDGGLFESGASLFHAILRLSLEYPEVIDDSYTSWSSTLKQKCTDILVKLWRSPISSGFVMAELRNNDYFTIQALKQVIVDAQTQWDGLPISDPDFIFSDGASAYKNFLHQRTAFYEYAAMELRLSHENGMSTLKARIQSALLGVAVLQDGQQWQIPSIFELFDFMELNFEDGSNLQPDLRLLNIANFESCRKPGSEASYDLASVSQRIAMDLVDLRSRGALLSENEEAAFQGEENTVMIFLRGRNHSADVAVSLVQTLKAWVQLMTVVLRTCEFDATTKTSFILQALQITLPKLQMAYAGDDGVKALQLADLASTLLGNIDFKAAPLVDTQVGDMTNDTLSALFRAGLDGIISKVSNAELNEICYQICYRYLRGIALNIKEPAKSKVQGSINASFNGSLALVPSTSKGSPVRAHNLRMVKSLGSQLINRVCDDTAAGQSTCRISALLFLDALVALADKEDSKYVIEAFIRYHYIDLLVDSIKSIPAELDAATAGGSSALVSFYDAILALLLRISQTKLGAAQVQNAGLFAAIRESCVFSTDPDVGLDFDNPNALKLFYDLMLSLLRVINVVIITRGPQNQQTRQLARQFVAENRSSIVGVFKRHARIGGRGKDGLDLEELVDQFTVLISATGFLESEEAPRANGPLKVFS</sequence>
<evidence type="ECO:0000256" key="3">
    <source>
        <dbReference type="ARBA" id="ARBA00022448"/>
    </source>
</evidence>
<gene>
    <name evidence="5" type="ORF">K490DRAFT_65222</name>
</gene>
<evidence type="ECO:0008006" key="7">
    <source>
        <dbReference type="Google" id="ProtNLM"/>
    </source>
</evidence>
<dbReference type="Pfam" id="PF11894">
    <property type="entry name" value="Nup192"/>
    <property type="match status" value="1"/>
</dbReference>
<comment type="caution">
    <text evidence="5">The sequence shown here is derived from an EMBL/GenBank/DDBJ whole genome shotgun (WGS) entry which is preliminary data.</text>
</comment>
<dbReference type="OrthoDB" id="2019644at2759"/>
<protein>
    <recommendedName>
        <fullName evidence="7">Nuclear pore complex subunit Nup192</fullName>
    </recommendedName>
</protein>